<dbReference type="RefSeq" id="XP_013402617.1">
    <property type="nucleotide sequence ID" value="XM_013547163.2"/>
</dbReference>
<accession>A0A1S3IWQ0</accession>
<dbReference type="KEGG" id="lak:106168197"/>
<dbReference type="GeneID" id="106168197"/>
<evidence type="ECO:0000313" key="3">
    <source>
        <dbReference type="RefSeq" id="XP_013402617.1"/>
    </source>
</evidence>
<gene>
    <name evidence="3" type="primary">LOC106168197</name>
</gene>
<reference evidence="3" key="1">
    <citation type="submission" date="2025-08" db="UniProtKB">
        <authorList>
            <consortium name="RefSeq"/>
        </authorList>
    </citation>
    <scope>IDENTIFICATION</scope>
    <source>
        <tissue evidence="3">Gonads</tissue>
    </source>
</reference>
<feature type="region of interest" description="Disordered" evidence="1">
    <location>
        <begin position="13"/>
        <end position="80"/>
    </location>
</feature>
<sequence length="260" mass="29078">MGGLCCCLESAKDADEPRAEANVKTPLLSGQTSAPASGRLARSDSASTARQFAPPSKPQGGSQEKYAKVEPRPTRVSSVDKRLQDHAKLYNDILEKRNTLMRTVNEFKTELGQDSAFEILDSCFKELKTRLGEVEVKLKRKQKHCMEIEFDPKDMPDRVIPALTNFNKANTLIRDIIDKTPSAVESIQLVVKEEDKLRREIMAASLKGDGPDALKNCMENVGDLRRAPEILEEIKKESNKTFDLLVSGARLLFEEEDILM</sequence>
<dbReference type="OrthoDB" id="6118686at2759"/>
<organism evidence="2 3">
    <name type="scientific">Lingula anatina</name>
    <name type="common">Brachiopod</name>
    <name type="synonym">Lingula unguis</name>
    <dbReference type="NCBI Taxonomy" id="7574"/>
    <lineage>
        <taxon>Eukaryota</taxon>
        <taxon>Metazoa</taxon>
        <taxon>Spiralia</taxon>
        <taxon>Lophotrochozoa</taxon>
        <taxon>Brachiopoda</taxon>
        <taxon>Linguliformea</taxon>
        <taxon>Lingulata</taxon>
        <taxon>Lingulida</taxon>
        <taxon>Linguloidea</taxon>
        <taxon>Lingulidae</taxon>
        <taxon>Lingula</taxon>
    </lineage>
</organism>
<evidence type="ECO:0000313" key="2">
    <source>
        <dbReference type="Proteomes" id="UP000085678"/>
    </source>
</evidence>
<protein>
    <submittedName>
        <fullName evidence="3">Uncharacterized protein LOC106168197</fullName>
    </submittedName>
</protein>
<feature type="compositionally biased region" description="Basic and acidic residues" evidence="1">
    <location>
        <begin position="65"/>
        <end position="80"/>
    </location>
</feature>
<keyword evidence="2" id="KW-1185">Reference proteome</keyword>
<dbReference type="OMA" id="CNENIHK"/>
<name>A0A1S3IWQ0_LINAN</name>
<dbReference type="Proteomes" id="UP000085678">
    <property type="component" value="Unplaced"/>
</dbReference>
<dbReference type="AlphaFoldDB" id="A0A1S3IWQ0"/>
<dbReference type="InParanoid" id="A0A1S3IWQ0"/>
<proteinExistence type="predicted"/>
<evidence type="ECO:0000256" key="1">
    <source>
        <dbReference type="SAM" id="MobiDB-lite"/>
    </source>
</evidence>